<dbReference type="PROSITE" id="PS51123">
    <property type="entry name" value="OMPA_2"/>
    <property type="match status" value="1"/>
</dbReference>
<name>A0A923N009_9FLAO</name>
<dbReference type="InterPro" id="IPR006664">
    <property type="entry name" value="OMP_bac"/>
</dbReference>
<evidence type="ECO:0000259" key="5">
    <source>
        <dbReference type="PROSITE" id="PS51123"/>
    </source>
</evidence>
<organism evidence="6 7">
    <name type="scientific">Flavobacterium muglaense</name>
    <dbReference type="NCBI Taxonomy" id="2764716"/>
    <lineage>
        <taxon>Bacteria</taxon>
        <taxon>Pseudomonadati</taxon>
        <taxon>Bacteroidota</taxon>
        <taxon>Flavobacteriia</taxon>
        <taxon>Flavobacteriales</taxon>
        <taxon>Flavobacteriaceae</taxon>
        <taxon>Flavobacterium</taxon>
    </lineage>
</organism>
<dbReference type="PANTHER" id="PTHR30329:SF21">
    <property type="entry name" value="LIPOPROTEIN YIAD-RELATED"/>
    <property type="match status" value="1"/>
</dbReference>
<evidence type="ECO:0000313" key="6">
    <source>
        <dbReference type="EMBL" id="MBC5844809.1"/>
    </source>
</evidence>
<proteinExistence type="predicted"/>
<dbReference type="Pfam" id="PF00691">
    <property type="entry name" value="OmpA"/>
    <property type="match status" value="1"/>
</dbReference>
<protein>
    <submittedName>
        <fullName evidence="6">OmpA family protein</fullName>
    </submittedName>
</protein>
<evidence type="ECO:0000313" key="7">
    <source>
        <dbReference type="Proteomes" id="UP000641454"/>
    </source>
</evidence>
<dbReference type="GO" id="GO:0009279">
    <property type="term" value="C:cell outer membrane"/>
    <property type="evidence" value="ECO:0007669"/>
    <property type="project" value="UniProtKB-SubCell"/>
</dbReference>
<dbReference type="AlphaFoldDB" id="A0A923N009"/>
<sequence>MKKIAILALGIVLFSCKKEKDAVQTTTQSVETEANEVGGNATAKTDFFIKDLDWSKIPESSANIGAFPYITAPDGFVILADGHNAVAKNGMTVFSDFNKLIMYNGTSFYNAEGKKAEMHFKMAQEKNDFNQFKFDKSVDSYLESIGAVLLFKGQIPKDKLTELNKEDDRTVYNYIQGDPWNSDPVRHYALNHKNGKIMFQIWSNSATGEVGVVELEGFKQTIKAPTASEMQKDIEAKGKVVLDINFDTDKAILKPDGQKVVDEIYNLLSTNSSLKLSIEGHTDNTGNSQHNKQLSGERANTVMYILASKGIDIKRLKAAGFGAENPLVPNDSETNKAKNRRVELVKF</sequence>
<dbReference type="EMBL" id="JACRUL010000022">
    <property type="protein sequence ID" value="MBC5844809.1"/>
    <property type="molecule type" value="Genomic_DNA"/>
</dbReference>
<evidence type="ECO:0000256" key="2">
    <source>
        <dbReference type="ARBA" id="ARBA00023136"/>
    </source>
</evidence>
<comment type="caution">
    <text evidence="6">The sequence shown here is derived from an EMBL/GenBank/DDBJ whole genome shotgun (WGS) entry which is preliminary data.</text>
</comment>
<keyword evidence="2 4" id="KW-0472">Membrane</keyword>
<dbReference type="InterPro" id="IPR006665">
    <property type="entry name" value="OmpA-like"/>
</dbReference>
<dbReference type="PRINTS" id="PR01021">
    <property type="entry name" value="OMPADOMAIN"/>
</dbReference>
<accession>A0A923N009</accession>
<dbReference type="PANTHER" id="PTHR30329">
    <property type="entry name" value="STATOR ELEMENT OF FLAGELLAR MOTOR COMPLEX"/>
    <property type="match status" value="1"/>
</dbReference>
<feature type="domain" description="OmpA-like" evidence="5">
    <location>
        <begin position="233"/>
        <end position="347"/>
    </location>
</feature>
<dbReference type="PROSITE" id="PS51257">
    <property type="entry name" value="PROKAR_LIPOPROTEIN"/>
    <property type="match status" value="1"/>
</dbReference>
<evidence type="ECO:0000256" key="4">
    <source>
        <dbReference type="PROSITE-ProRule" id="PRU00473"/>
    </source>
</evidence>
<dbReference type="InterPro" id="IPR036737">
    <property type="entry name" value="OmpA-like_sf"/>
</dbReference>
<keyword evidence="7" id="KW-1185">Reference proteome</keyword>
<gene>
    <name evidence="6" type="ORF">H8R25_10210</name>
</gene>
<dbReference type="CDD" id="cd07185">
    <property type="entry name" value="OmpA_C-like"/>
    <property type="match status" value="1"/>
</dbReference>
<dbReference type="SUPFAM" id="SSF103088">
    <property type="entry name" value="OmpA-like"/>
    <property type="match status" value="1"/>
</dbReference>
<evidence type="ECO:0000256" key="1">
    <source>
        <dbReference type="ARBA" id="ARBA00004442"/>
    </source>
</evidence>
<dbReference type="Gene3D" id="3.30.1330.60">
    <property type="entry name" value="OmpA-like domain"/>
    <property type="match status" value="1"/>
</dbReference>
<dbReference type="RefSeq" id="WP_187018644.1">
    <property type="nucleotide sequence ID" value="NZ_JACRUK010000022.1"/>
</dbReference>
<keyword evidence="3" id="KW-0998">Cell outer membrane</keyword>
<evidence type="ECO:0000256" key="3">
    <source>
        <dbReference type="ARBA" id="ARBA00023237"/>
    </source>
</evidence>
<dbReference type="Proteomes" id="UP000641454">
    <property type="component" value="Unassembled WGS sequence"/>
</dbReference>
<reference evidence="6 7" key="1">
    <citation type="submission" date="2020-08" db="EMBL/GenBank/DDBJ databases">
        <title>Description of novel Flavobacterium F-392 isolate.</title>
        <authorList>
            <person name="Saticioglu I.B."/>
            <person name="Duman M."/>
            <person name="Altun S."/>
        </authorList>
    </citation>
    <scope>NUCLEOTIDE SEQUENCE [LARGE SCALE GENOMIC DNA]</scope>
    <source>
        <strain evidence="6 7">F-392</strain>
    </source>
</reference>
<dbReference type="InterPro" id="IPR050330">
    <property type="entry name" value="Bact_OuterMem_StrucFunc"/>
</dbReference>
<comment type="subcellular location">
    <subcellularLocation>
        <location evidence="1">Cell outer membrane</location>
    </subcellularLocation>
</comment>